<reference evidence="3" key="1">
    <citation type="journal article" date="2012" name="PLoS ONE">
        <title>The success of Acinetobacter species; genetic, metabolic and virulence attributes.</title>
        <authorList>
            <person name="Peleg A.Y."/>
            <person name="de Breij A."/>
            <person name="Adams M.D."/>
            <person name="Cerqueira G.M."/>
            <person name="Mocali S."/>
            <person name="Galardini M."/>
            <person name="Nibbering P.H."/>
            <person name="Earl A.M."/>
            <person name="Ward D.V."/>
            <person name="Paterson D.L."/>
            <person name="Seifert H."/>
            <person name="Dijkshoorn L."/>
        </authorList>
    </citation>
    <scope>NUCLEOTIDE SEQUENCE [LARGE SCALE GENOMIC DNA]</scope>
    <source>
        <strain evidence="3">SH205</strain>
    </source>
</reference>
<protein>
    <submittedName>
        <fullName evidence="2">TIGR00341 family protein</fullName>
    </submittedName>
</protein>
<dbReference type="PANTHER" id="PTHR20992:SF9">
    <property type="entry name" value="AT15442P-RELATED"/>
    <property type="match status" value="1"/>
</dbReference>
<name>D0SMA1_ACIJU</name>
<sequence>MPETSVYEMSIKTMENEKDRPTIVINDHPEQAHIERLKEKLRYKQALRENSRKIDHKHVRLNIQADALPTKTYFIMNALAAVIAGYGLLADSAAVVIGAMLVAMMLGPISGIALAFIDNRWILLQTALKTLALGVVMIFSIGVVLGLINFNMPLTSEILSRTQPTVIDLMIALAGGAAGAFASISPRLSVAVVGVAVATALVPPLVASGILLAHAELRHSANAFLLALTNMVAIQISSSLVLWIAGFRRGSNEQVQSNVLEFIKRNAISLIFLLILAIYLSANFIHMLQKQMYETKSKAAIEQLLNQKNNIIDTIQFEQQKQYTLIRVVVRGDTVPTLSQIKQLNQMMPADDRSNPTVVQVRFIPVEIIEEQIRFNTEISPDEAKRLVVQ</sequence>
<feature type="transmembrane region" description="Helical" evidence="1">
    <location>
        <begin position="190"/>
        <end position="212"/>
    </location>
</feature>
<feature type="transmembrane region" description="Helical" evidence="1">
    <location>
        <begin position="267"/>
        <end position="288"/>
    </location>
</feature>
<feature type="transmembrane region" description="Helical" evidence="1">
    <location>
        <begin position="166"/>
        <end position="184"/>
    </location>
</feature>
<dbReference type="Pfam" id="PF04087">
    <property type="entry name" value="DUF389"/>
    <property type="match status" value="1"/>
</dbReference>
<feature type="transmembrane region" description="Helical" evidence="1">
    <location>
        <begin position="132"/>
        <end position="154"/>
    </location>
</feature>
<keyword evidence="1" id="KW-0472">Membrane</keyword>
<keyword evidence="1" id="KW-1133">Transmembrane helix</keyword>
<feature type="transmembrane region" description="Helical" evidence="1">
    <location>
        <begin position="224"/>
        <end position="247"/>
    </location>
</feature>
<feature type="transmembrane region" description="Helical" evidence="1">
    <location>
        <begin position="96"/>
        <end position="117"/>
    </location>
</feature>
<dbReference type="Proteomes" id="UP000018442">
    <property type="component" value="Unassembled WGS sequence"/>
</dbReference>
<accession>D0SMA1</accession>
<dbReference type="EMBL" id="GG705011">
    <property type="protein sequence ID" value="EEY93158.1"/>
    <property type="molecule type" value="Genomic_DNA"/>
</dbReference>
<gene>
    <name evidence="2" type="ORF">HMPREF0026_00434</name>
</gene>
<dbReference type="AlphaFoldDB" id="D0SMA1"/>
<evidence type="ECO:0000256" key="1">
    <source>
        <dbReference type="SAM" id="Phobius"/>
    </source>
</evidence>
<dbReference type="PANTHER" id="PTHR20992">
    <property type="entry name" value="AT15442P-RELATED"/>
    <property type="match status" value="1"/>
</dbReference>
<evidence type="ECO:0000313" key="2">
    <source>
        <dbReference type="EMBL" id="EEY93158.1"/>
    </source>
</evidence>
<dbReference type="InterPro" id="IPR005240">
    <property type="entry name" value="DUF389"/>
</dbReference>
<feature type="transmembrane region" description="Helical" evidence="1">
    <location>
        <begin position="72"/>
        <end position="89"/>
    </location>
</feature>
<proteinExistence type="predicted"/>
<keyword evidence="1" id="KW-0812">Transmembrane</keyword>
<evidence type="ECO:0000313" key="3">
    <source>
        <dbReference type="Proteomes" id="UP000018442"/>
    </source>
</evidence>
<organism evidence="2 3">
    <name type="scientific">Acinetobacter junii SH205</name>
    <dbReference type="NCBI Taxonomy" id="575587"/>
    <lineage>
        <taxon>Bacteria</taxon>
        <taxon>Pseudomonadati</taxon>
        <taxon>Pseudomonadota</taxon>
        <taxon>Gammaproteobacteria</taxon>
        <taxon>Moraxellales</taxon>
        <taxon>Moraxellaceae</taxon>
        <taxon>Acinetobacter</taxon>
    </lineage>
</organism>
<dbReference type="HOGENOM" id="CLU_056545_1_0_6"/>